<organism evidence="1 2">
    <name type="scientific">Paramuricea clavata</name>
    <name type="common">Red gorgonian</name>
    <name type="synonym">Violescent sea-whip</name>
    <dbReference type="NCBI Taxonomy" id="317549"/>
    <lineage>
        <taxon>Eukaryota</taxon>
        <taxon>Metazoa</taxon>
        <taxon>Cnidaria</taxon>
        <taxon>Anthozoa</taxon>
        <taxon>Octocorallia</taxon>
        <taxon>Malacalcyonacea</taxon>
        <taxon>Plexauridae</taxon>
        <taxon>Paramuricea</taxon>
    </lineage>
</organism>
<proteinExistence type="predicted"/>
<dbReference type="CDD" id="cd00096">
    <property type="entry name" value="Ig"/>
    <property type="match status" value="1"/>
</dbReference>
<dbReference type="PROSITE" id="PS50835">
    <property type="entry name" value="IG_LIKE"/>
    <property type="match status" value="1"/>
</dbReference>
<keyword evidence="2" id="KW-1185">Reference proteome</keyword>
<evidence type="ECO:0000313" key="1">
    <source>
        <dbReference type="EMBL" id="CAB4032344.1"/>
    </source>
</evidence>
<comment type="caution">
    <text evidence="1">The sequence shown here is derived from an EMBL/GenBank/DDBJ whole genome shotgun (WGS) entry which is preliminary data.</text>
</comment>
<dbReference type="AlphaFoldDB" id="A0A6S7JQF3"/>
<accession>A0A6S7JQF3</accession>
<reference evidence="1" key="1">
    <citation type="submission" date="2020-04" db="EMBL/GenBank/DDBJ databases">
        <authorList>
            <person name="Alioto T."/>
            <person name="Alioto T."/>
            <person name="Gomez Garrido J."/>
        </authorList>
    </citation>
    <scope>NUCLEOTIDE SEQUENCE</scope>
    <source>
        <strain evidence="1">A484AB</strain>
    </source>
</reference>
<dbReference type="OrthoDB" id="6413693at2759"/>
<feature type="non-terminal residue" evidence="1">
    <location>
        <position position="64"/>
    </location>
</feature>
<dbReference type="InterPro" id="IPR036179">
    <property type="entry name" value="Ig-like_dom_sf"/>
</dbReference>
<dbReference type="Gene3D" id="2.60.40.10">
    <property type="entry name" value="Immunoglobulins"/>
    <property type="match status" value="1"/>
</dbReference>
<dbReference type="InterPro" id="IPR007110">
    <property type="entry name" value="Ig-like_dom"/>
</dbReference>
<dbReference type="SUPFAM" id="SSF48726">
    <property type="entry name" value="Immunoglobulin"/>
    <property type="match status" value="1"/>
</dbReference>
<sequence length="64" mass="7292">MEWYKISSNGELIEMDKNKSEWVGEIQNQTLLLKSLSAQDVGTYKCKISFLEYSASESANITLK</sequence>
<protein>
    <submittedName>
        <fullName evidence="1">---NA</fullName>
    </submittedName>
</protein>
<dbReference type="Proteomes" id="UP001152795">
    <property type="component" value="Unassembled WGS sequence"/>
</dbReference>
<dbReference type="InterPro" id="IPR013783">
    <property type="entry name" value="Ig-like_fold"/>
</dbReference>
<dbReference type="EMBL" id="CACRXK020018328">
    <property type="protein sequence ID" value="CAB4032344.1"/>
    <property type="molecule type" value="Genomic_DNA"/>
</dbReference>
<gene>
    <name evidence="1" type="ORF">PACLA_8A063320</name>
</gene>
<name>A0A6S7JQF3_PARCT</name>
<evidence type="ECO:0000313" key="2">
    <source>
        <dbReference type="Proteomes" id="UP001152795"/>
    </source>
</evidence>